<dbReference type="Proteomes" id="UP000192610">
    <property type="component" value="Unassembled WGS sequence"/>
</dbReference>
<evidence type="ECO:0000256" key="2">
    <source>
        <dbReference type="SAM" id="MobiDB-lite"/>
    </source>
</evidence>
<keyword evidence="5" id="KW-1185">Reference proteome</keyword>
<name>A0A1V9F333_9BACT</name>
<dbReference type="SMART" id="SM00606">
    <property type="entry name" value="CBD_IV"/>
    <property type="match status" value="1"/>
</dbReference>
<dbReference type="InterPro" id="IPR005084">
    <property type="entry name" value="CBM6"/>
</dbReference>
<dbReference type="InterPro" id="IPR008979">
    <property type="entry name" value="Galactose-bd-like_sf"/>
</dbReference>
<dbReference type="RefSeq" id="WP_081197875.1">
    <property type="nucleotide sequence ID" value="NZ_FOCZ01000009.1"/>
</dbReference>
<feature type="domain" description="CBM6" evidence="3">
    <location>
        <begin position="504"/>
        <end position="654"/>
    </location>
</feature>
<evidence type="ECO:0000313" key="4">
    <source>
        <dbReference type="EMBL" id="OQP52779.1"/>
    </source>
</evidence>
<dbReference type="InterPro" id="IPR041342">
    <property type="entry name" value="CBM35"/>
</dbReference>
<dbReference type="Gene3D" id="2.60.120.260">
    <property type="entry name" value="Galactose-binding domain-like"/>
    <property type="match status" value="1"/>
</dbReference>
<dbReference type="SUPFAM" id="SSF49785">
    <property type="entry name" value="Galactose-binding domain-like"/>
    <property type="match status" value="1"/>
</dbReference>
<evidence type="ECO:0000256" key="1">
    <source>
        <dbReference type="ARBA" id="ARBA00022729"/>
    </source>
</evidence>
<evidence type="ECO:0000259" key="3">
    <source>
        <dbReference type="PROSITE" id="PS51175"/>
    </source>
</evidence>
<keyword evidence="1" id="KW-0732">Signal</keyword>
<dbReference type="STRING" id="354355.SAMN05660816_04698"/>
<dbReference type="InterPro" id="IPR008929">
    <property type="entry name" value="Chondroitin_lyas"/>
</dbReference>
<dbReference type="PROSITE" id="PS51175">
    <property type="entry name" value="CBM6"/>
    <property type="match status" value="1"/>
</dbReference>
<dbReference type="InterPro" id="IPR008964">
    <property type="entry name" value="Invasin/intimin_cell_adhesion"/>
</dbReference>
<dbReference type="EMBL" id="LVXG01000007">
    <property type="protein sequence ID" value="OQP52779.1"/>
    <property type="molecule type" value="Genomic_DNA"/>
</dbReference>
<feature type="region of interest" description="Disordered" evidence="2">
    <location>
        <begin position="256"/>
        <end position="278"/>
    </location>
</feature>
<dbReference type="SUPFAM" id="SSF48230">
    <property type="entry name" value="Chondroitin AC/alginate lyase"/>
    <property type="match status" value="1"/>
</dbReference>
<feature type="compositionally biased region" description="Low complexity" evidence="2">
    <location>
        <begin position="269"/>
        <end position="278"/>
    </location>
</feature>
<dbReference type="Gene3D" id="2.60.40.740">
    <property type="match status" value="1"/>
</dbReference>
<dbReference type="Gene3D" id="2.60.40.1080">
    <property type="match status" value="2"/>
</dbReference>
<accession>A0A1V9F333</accession>
<evidence type="ECO:0000313" key="5">
    <source>
        <dbReference type="Proteomes" id="UP000192610"/>
    </source>
</evidence>
<organism evidence="4 5">
    <name type="scientific">Niastella yeongjuensis</name>
    <dbReference type="NCBI Taxonomy" id="354355"/>
    <lineage>
        <taxon>Bacteria</taxon>
        <taxon>Pseudomonadati</taxon>
        <taxon>Bacteroidota</taxon>
        <taxon>Chitinophagia</taxon>
        <taxon>Chitinophagales</taxon>
        <taxon>Chitinophagaceae</taxon>
        <taxon>Niastella</taxon>
    </lineage>
</organism>
<dbReference type="CDD" id="cd04080">
    <property type="entry name" value="CBM6_cellulase-like"/>
    <property type="match status" value="1"/>
</dbReference>
<dbReference type="SUPFAM" id="SSF49373">
    <property type="entry name" value="Invasin/intimin cell-adhesion fragments"/>
    <property type="match status" value="1"/>
</dbReference>
<comment type="caution">
    <text evidence="4">The sequence shown here is derived from an EMBL/GenBank/DDBJ whole genome shotgun (WGS) entry which is preliminary data.</text>
</comment>
<dbReference type="NCBIfam" id="TIGR04183">
    <property type="entry name" value="Por_Secre_tail"/>
    <property type="match status" value="1"/>
</dbReference>
<protein>
    <recommendedName>
        <fullName evidence="3">CBM6 domain-containing protein</fullName>
    </recommendedName>
</protein>
<dbReference type="OrthoDB" id="898870at2"/>
<dbReference type="GO" id="GO:0042597">
    <property type="term" value="C:periplasmic space"/>
    <property type="evidence" value="ECO:0007669"/>
    <property type="project" value="InterPro"/>
</dbReference>
<dbReference type="Pfam" id="PF18099">
    <property type="entry name" value="CBM_35_2"/>
    <property type="match status" value="1"/>
</dbReference>
<proteinExistence type="predicted"/>
<sequence length="1785" mass="189544">MKIFTQIKSRILMPKILVTVLFLMVLFNQTVSAQRVFAHPGISHKRSDLDRMKYMVQAGKEPWKTSFANFTKNPYASYTYAVQGNSGITSLVVNGTDAGFNYEKFKYDALAAYYNAIMWYITGDERNAKKAVEIFNAWVNLRNINSGGTQALDAGRVIWKMLEGAEIIKSTYTGWSATDLAKFKAMLVYPGYSTMLEPTAAIASEDVTFYWFMYNGDPGRHGNQGLFAMRGIMAMGIFLDNETMYDRALRYLTGQPHRSDDLPYPPGPRSTGSTPSYTSDYFDEYTPTASVGTTPDYGYNETIGNYIWENGQPQEASRDQSHTVTGVAIINTLCEMAWNQGNDMYSFLDYRPLLGIEFGMHYNASLNYPFPDQPTPWEPTVQSGEFIQRRDRSGRWFSKKMNPYSEKDLTRLLRGTNFKFSEYPFHEMALAHYRDRVGLNPDKYKWLQRVFDISTRESGVEGQGFQVDFPGWGGLTFRRAANCPGDPVEFVNGQPVYRMNLAPGKIEAENFDHFTTDGQGKVYNDKTTANTGGQYRTGEAVDIATCSEGGYALTGLESGEWVNYTIAVPQAGTYKLKMRYSAVAANGALKVEFDGTDRTGAFGVPFGSVFSNGADDWREITVGSAFTLQAGVQSMRVSIGGTSNAFNINNFTLVYVGSLQAQTINFNNIPVKKMGDIEFDPGATATSGLPVTYISSNPSVATIVDNKIHIIGSGVVTITAEQPGDDNYAAAVNVAQTLTITGIAAGDYLSTGNMAWNGGTWNISDGNGGISGTTTTAPTSSINVHIMPGHTVTLATTAGVSKNLTVYTGATLLQQVALTVSGLTVISGTETMSNTLTVNDFSITDGGVVASLTAPAGSVQSLITNKATTIAINGRLGAPAGSTITTVGSGIRVFVNATGTTTFTGDGVMNIARFSPNGNQAGNQDIVIDMDMEARNYAGSSVSSFTLQNGNNGTGIKTLTINAGKTVTINGQNGQGAFHGQYGTGYGWTGVANTGGSMTYNINGTLDCSTAQFNLVANQNTATNSVIVNVNGVLKLGSTVRLFRFQGAQKIGVNIGDDGIVDGSTAALNLNPASSGQSINGSNFTGTAAVATGLGGVTFNANNPVVGTYSFAGNGGSGYVTAPAVFFTGGTLATSTAPTYAVANITDGKVTSITVISTGNYNVKPTGLQFVGGGAPTQWFAMKGDNQSGTFTRLTNAGVATPLWIGAGDSYNPVTVNPAVGTVFTANVKQGGLIVGLPYEGSAINRSWDIQPATISATDLTFGYNTTDANSQCDVAAVMRLVSGNAATLSNVQAAPVKPVTAQATSYQVSFTGVNSFPVFNLLNTGKQTISFGPLQPVLVNDADFDGGATSTSALPIQYTSADNSVATIENGKIHIVSAGKVTITASQIGDVYYLDANPVSTELTVNKKFFVDGDNDGIGAGAAVLFAQNDAPAGYSTDSTDCNDNDVAVQKPLLYYIDADHDGFGSATTEMLCNSSAPYGYAANKNDCDDNDAAVQGPVTYYVDADHDGFGSKTVSAVFCTSIPPAGYVANNLDCDDTRILYADNDGDGRGADVPAACGVTNNSDCDDTNPVQLTATIPDVYVVDNIATVKNTIYVGYASSSLLLVAKPAGGTAPYTYKWSNSKNTSSITVAAAGTYSVTITDAKGCSSSADIRIESTSVSCGLRESKVVLCHNGQSLCVDEDAVAAHLNHGDKLGYCSDRDAINDITAYPNPVIGNHFVVKTPDYLINRQIWITLTDLLGKIMYQKQVLNTTGTINVQLGVSIRPGIYVLKINNVTKNKMLVL</sequence>
<gene>
    <name evidence="4" type="ORF">A4H97_24050</name>
</gene>
<dbReference type="InterPro" id="IPR026444">
    <property type="entry name" value="Secre_tail"/>
</dbReference>
<dbReference type="GO" id="GO:0016829">
    <property type="term" value="F:lyase activity"/>
    <property type="evidence" value="ECO:0007669"/>
    <property type="project" value="UniProtKB-KW"/>
</dbReference>
<dbReference type="InterPro" id="IPR006584">
    <property type="entry name" value="Cellulose-bd_IV"/>
</dbReference>
<dbReference type="GO" id="GO:0030246">
    <property type="term" value="F:carbohydrate binding"/>
    <property type="evidence" value="ECO:0007669"/>
    <property type="project" value="InterPro"/>
</dbReference>
<dbReference type="Gene3D" id="1.50.10.100">
    <property type="entry name" value="Chondroitin AC/alginate lyase"/>
    <property type="match status" value="1"/>
</dbReference>
<reference evidence="5" key="1">
    <citation type="submission" date="2016-04" db="EMBL/GenBank/DDBJ databases">
        <authorList>
            <person name="Chen L."/>
            <person name="Zhuang W."/>
            <person name="Wang G."/>
        </authorList>
    </citation>
    <scope>NUCLEOTIDE SEQUENCE [LARGE SCALE GENOMIC DNA]</scope>
    <source>
        <strain evidence="5">17621</strain>
    </source>
</reference>